<accession>A0A0S7WJY0</accession>
<keyword evidence="4" id="KW-0067">ATP-binding</keyword>
<dbReference type="InterPro" id="IPR003439">
    <property type="entry name" value="ABC_transporter-like_ATP-bd"/>
</dbReference>
<dbReference type="InterPro" id="IPR050153">
    <property type="entry name" value="Metal_Ion_Import_ABC"/>
</dbReference>
<reference evidence="6 7" key="1">
    <citation type="journal article" date="2015" name="Microbiome">
        <title>Genomic resolution of linkages in carbon, nitrogen, and sulfur cycling among widespread estuary sediment bacteria.</title>
        <authorList>
            <person name="Baker B.J."/>
            <person name="Lazar C.S."/>
            <person name="Teske A.P."/>
            <person name="Dick G.J."/>
        </authorList>
    </citation>
    <scope>NUCLEOTIDE SEQUENCE [LARGE SCALE GENOMIC DNA]</scope>
    <source>
        <strain evidence="6">DG_26</strain>
    </source>
</reference>
<feature type="domain" description="ABC transporter" evidence="5">
    <location>
        <begin position="5"/>
        <end position="236"/>
    </location>
</feature>
<evidence type="ECO:0000313" key="6">
    <source>
        <dbReference type="EMBL" id="KPJ50484.1"/>
    </source>
</evidence>
<evidence type="ECO:0000256" key="4">
    <source>
        <dbReference type="ARBA" id="ARBA00022840"/>
    </source>
</evidence>
<dbReference type="CDD" id="cd03235">
    <property type="entry name" value="ABC_Metallic_Cations"/>
    <property type="match status" value="1"/>
</dbReference>
<dbReference type="AlphaFoldDB" id="A0A0S7WJY0"/>
<dbReference type="FunFam" id="3.40.50.300:FF:000134">
    <property type="entry name" value="Iron-enterobactin ABC transporter ATP-binding protein"/>
    <property type="match status" value="1"/>
</dbReference>
<name>A0A0S7WJY0_UNCT6</name>
<evidence type="ECO:0000256" key="3">
    <source>
        <dbReference type="ARBA" id="ARBA00022741"/>
    </source>
</evidence>
<evidence type="ECO:0000313" key="7">
    <source>
        <dbReference type="Proteomes" id="UP000051124"/>
    </source>
</evidence>
<dbReference type="GO" id="GO:0016887">
    <property type="term" value="F:ATP hydrolysis activity"/>
    <property type="evidence" value="ECO:0007669"/>
    <property type="project" value="InterPro"/>
</dbReference>
<dbReference type="PANTHER" id="PTHR42734">
    <property type="entry name" value="METAL TRANSPORT SYSTEM ATP-BINDING PROTEIN TM_0124-RELATED"/>
    <property type="match status" value="1"/>
</dbReference>
<protein>
    <submittedName>
        <fullName evidence="6">ABC transporter</fullName>
    </submittedName>
</protein>
<dbReference type="InterPro" id="IPR027417">
    <property type="entry name" value="P-loop_NTPase"/>
</dbReference>
<dbReference type="Gene3D" id="3.40.50.300">
    <property type="entry name" value="P-loop containing nucleotide triphosphate hydrolases"/>
    <property type="match status" value="1"/>
</dbReference>
<proteinExistence type="inferred from homology"/>
<comment type="caution">
    <text evidence="6">The sequence shown here is derived from an EMBL/GenBank/DDBJ whole genome shotgun (WGS) entry which is preliminary data.</text>
</comment>
<dbReference type="Proteomes" id="UP000051124">
    <property type="component" value="Unassembled WGS sequence"/>
</dbReference>
<keyword evidence="2" id="KW-0813">Transport</keyword>
<dbReference type="Pfam" id="PF00005">
    <property type="entry name" value="ABC_tran"/>
    <property type="match status" value="1"/>
</dbReference>
<comment type="similarity">
    <text evidence="1">Belongs to the ABC transporter superfamily.</text>
</comment>
<dbReference type="EMBL" id="LIZT01000020">
    <property type="protein sequence ID" value="KPJ50484.1"/>
    <property type="molecule type" value="Genomic_DNA"/>
</dbReference>
<dbReference type="GO" id="GO:0005524">
    <property type="term" value="F:ATP binding"/>
    <property type="evidence" value="ECO:0007669"/>
    <property type="project" value="UniProtKB-KW"/>
</dbReference>
<dbReference type="SMART" id="SM00382">
    <property type="entry name" value="AAA"/>
    <property type="match status" value="1"/>
</dbReference>
<sequence length="257" mass="28462">MSDVVKIDNVWFSYDDTTVLEDVSLSVSAHTFLGILGPNGAGKTTLVKLVLGLLEPTRGTVRVFGRDPHEVGEHIGYVPQHSLYDITFPITVLEVVLMGRLSGRGLMRRYGGKDIQAALKALDTVEMGEFKDRQIGALSTGQRQRVLLARALMGSPGLLILDEPLTGIDICLEFEIYELLKRLKHDMAIILISHDVGVVSQHVDSIACLNKRIFCHDDKELALKNLERVYGCPVDIIAHGVPHRVLRKHDQDGNPQI</sequence>
<evidence type="ECO:0000259" key="5">
    <source>
        <dbReference type="PROSITE" id="PS50893"/>
    </source>
</evidence>
<evidence type="ECO:0000256" key="1">
    <source>
        <dbReference type="ARBA" id="ARBA00005417"/>
    </source>
</evidence>
<keyword evidence="3" id="KW-0547">Nucleotide-binding</keyword>
<organism evidence="6 7">
    <name type="scientific">candidate division TA06 bacterium DG_26</name>
    <dbReference type="NCBI Taxonomy" id="1703771"/>
    <lineage>
        <taxon>Bacteria</taxon>
        <taxon>Bacteria division TA06</taxon>
    </lineage>
</organism>
<dbReference type="SUPFAM" id="SSF52540">
    <property type="entry name" value="P-loop containing nucleoside triphosphate hydrolases"/>
    <property type="match status" value="1"/>
</dbReference>
<evidence type="ECO:0000256" key="2">
    <source>
        <dbReference type="ARBA" id="ARBA00022448"/>
    </source>
</evidence>
<dbReference type="PROSITE" id="PS50893">
    <property type="entry name" value="ABC_TRANSPORTER_2"/>
    <property type="match status" value="1"/>
</dbReference>
<dbReference type="PANTHER" id="PTHR42734:SF17">
    <property type="entry name" value="METAL TRANSPORT SYSTEM ATP-BINDING PROTEIN TM_0124-RELATED"/>
    <property type="match status" value="1"/>
</dbReference>
<dbReference type="InterPro" id="IPR003593">
    <property type="entry name" value="AAA+_ATPase"/>
</dbReference>
<gene>
    <name evidence="6" type="ORF">AMJ40_02750</name>
</gene>